<evidence type="ECO:0000256" key="1">
    <source>
        <dbReference type="SAM" id="Phobius"/>
    </source>
</evidence>
<gene>
    <name evidence="2" type="ORF">FJR45_04610</name>
</gene>
<dbReference type="RefSeq" id="WP_193151556.1">
    <property type="nucleotide sequence ID" value="NZ_CP041235.1"/>
</dbReference>
<evidence type="ECO:0008006" key="4">
    <source>
        <dbReference type="Google" id="ProtNLM"/>
    </source>
</evidence>
<feature type="transmembrane region" description="Helical" evidence="1">
    <location>
        <begin position="7"/>
        <end position="27"/>
    </location>
</feature>
<keyword evidence="1" id="KW-0472">Membrane</keyword>
<protein>
    <recommendedName>
        <fullName evidence="4">Periplasmic protein</fullName>
    </recommendedName>
</protein>
<dbReference type="AlphaFoldDB" id="A0A7M1B0M7"/>
<evidence type="ECO:0000313" key="3">
    <source>
        <dbReference type="Proteomes" id="UP000593719"/>
    </source>
</evidence>
<accession>A0A7M1B0M7</accession>
<reference evidence="2 3" key="1">
    <citation type="submission" date="2019-06" db="EMBL/GenBank/DDBJ databases">
        <title>Sulfurimonas gotlandica sp. nov., a chemoautotrophic and psychrotolerant epsilonproteobacterium isolated from a pelagic redoxcline, and an emended description of the genus Sulfurimonas.</title>
        <authorList>
            <person name="Wang S."/>
            <person name="Jiang L."/>
            <person name="Shao Z."/>
        </authorList>
    </citation>
    <scope>NUCLEOTIDE SEQUENCE [LARGE SCALE GENOMIC DNA]</scope>
    <source>
        <strain evidence="2 3">S2-6</strain>
    </source>
</reference>
<keyword evidence="3" id="KW-1185">Reference proteome</keyword>
<organism evidence="2 3">
    <name type="scientific">Sulfurimonas sediminis</name>
    <dbReference type="NCBI Taxonomy" id="2590020"/>
    <lineage>
        <taxon>Bacteria</taxon>
        <taxon>Pseudomonadati</taxon>
        <taxon>Campylobacterota</taxon>
        <taxon>Epsilonproteobacteria</taxon>
        <taxon>Campylobacterales</taxon>
        <taxon>Sulfurimonadaceae</taxon>
        <taxon>Sulfurimonas</taxon>
    </lineage>
</organism>
<name>A0A7M1B0M7_9BACT</name>
<dbReference type="KEGG" id="ssei:FJR45_04610"/>
<evidence type="ECO:0000313" key="2">
    <source>
        <dbReference type="EMBL" id="QOP43263.1"/>
    </source>
</evidence>
<dbReference type="EMBL" id="CP041235">
    <property type="protein sequence ID" value="QOP43263.1"/>
    <property type="molecule type" value="Genomic_DNA"/>
</dbReference>
<keyword evidence="1" id="KW-1133">Transmembrane helix</keyword>
<sequence>MQKIIKWFAPLLALGVAVFIVFFLVSINSQDEVIDTQPLVLKNETVFKKPEKLWLNHFSKSERLGYFYPVNEVYITLDLNEKITKTITYKLSAKLLDPYQLFCLKEELKRHKLKYFLKKDAKGIDLLIYSQNVDKLNKLVKVLKNYKIKARIEPYKKDY</sequence>
<dbReference type="Proteomes" id="UP000593719">
    <property type="component" value="Chromosome"/>
</dbReference>
<proteinExistence type="predicted"/>
<keyword evidence="1" id="KW-0812">Transmembrane</keyword>